<sequence>MSDTENRDAAPEADKENEAPQKEEGGAWYSKPESMGNNVGDKIQGALNPVGQYTGKGLETVGKPLGGVLGPTVGTVMDGGKGWGNQLNVGFGNEGGGPAKQQEEEGRKMKEDVGGKEQTADNPLGL</sequence>
<comment type="caution">
    <text evidence="2">The sequence shown here is derived from an EMBL/GenBank/DDBJ whole genome shotgun (WGS) entry which is preliminary data.</text>
</comment>
<feature type="region of interest" description="Disordered" evidence="1">
    <location>
        <begin position="1"/>
        <end position="54"/>
    </location>
</feature>
<dbReference type="Proteomes" id="UP001203852">
    <property type="component" value="Unassembled WGS sequence"/>
</dbReference>
<dbReference type="EMBL" id="MU404362">
    <property type="protein sequence ID" value="KAI1608857.1"/>
    <property type="molecule type" value="Genomic_DNA"/>
</dbReference>
<feature type="region of interest" description="Disordered" evidence="1">
    <location>
        <begin position="86"/>
        <end position="126"/>
    </location>
</feature>
<reference evidence="2" key="1">
    <citation type="journal article" date="2022" name="bioRxiv">
        <title>Deciphering the potential niche of two novel black yeast fungi from a biological soil crust based on their genomes, phenotypes, and melanin regulation.</title>
        <authorList>
            <consortium name="DOE Joint Genome Institute"/>
            <person name="Carr E.C."/>
            <person name="Barton Q."/>
            <person name="Grambo S."/>
            <person name="Sullivan M."/>
            <person name="Renfro C.M."/>
            <person name="Kuo A."/>
            <person name="Pangilinan J."/>
            <person name="Lipzen A."/>
            <person name="Keymanesh K."/>
            <person name="Savage E."/>
            <person name="Barry K."/>
            <person name="Grigoriev I.V."/>
            <person name="Riekhof W.R."/>
            <person name="Harris S.S."/>
        </authorList>
    </citation>
    <scope>NUCLEOTIDE SEQUENCE</scope>
    <source>
        <strain evidence="2">JF 03-4F</strain>
    </source>
</reference>
<evidence type="ECO:0000313" key="3">
    <source>
        <dbReference type="Proteomes" id="UP001203852"/>
    </source>
</evidence>
<protein>
    <submittedName>
        <fullName evidence="2">Uncharacterized protein</fullName>
    </submittedName>
</protein>
<gene>
    <name evidence="2" type="ORF">EDD36DRAFT_423186</name>
</gene>
<evidence type="ECO:0000313" key="2">
    <source>
        <dbReference type="EMBL" id="KAI1608857.1"/>
    </source>
</evidence>
<name>A0AAN6I8S8_9EURO</name>
<dbReference type="AlphaFoldDB" id="A0AAN6I8S8"/>
<evidence type="ECO:0000256" key="1">
    <source>
        <dbReference type="SAM" id="MobiDB-lite"/>
    </source>
</evidence>
<proteinExistence type="predicted"/>
<organism evidence="2 3">
    <name type="scientific">Exophiala viscosa</name>
    <dbReference type="NCBI Taxonomy" id="2486360"/>
    <lineage>
        <taxon>Eukaryota</taxon>
        <taxon>Fungi</taxon>
        <taxon>Dikarya</taxon>
        <taxon>Ascomycota</taxon>
        <taxon>Pezizomycotina</taxon>
        <taxon>Eurotiomycetes</taxon>
        <taxon>Chaetothyriomycetidae</taxon>
        <taxon>Chaetothyriales</taxon>
        <taxon>Herpotrichiellaceae</taxon>
        <taxon>Exophiala</taxon>
    </lineage>
</organism>
<keyword evidence="3" id="KW-1185">Reference proteome</keyword>
<feature type="compositionally biased region" description="Basic and acidic residues" evidence="1">
    <location>
        <begin position="101"/>
        <end position="119"/>
    </location>
</feature>
<accession>A0AAN6I8S8</accession>
<feature type="compositionally biased region" description="Basic and acidic residues" evidence="1">
    <location>
        <begin position="1"/>
        <end position="25"/>
    </location>
</feature>